<dbReference type="AlphaFoldDB" id="A0A9Q3L8J6"/>
<dbReference type="Proteomes" id="UP000746160">
    <property type="component" value="Unassembled WGS sequence"/>
</dbReference>
<gene>
    <name evidence="2" type="ORF">MADP07_00557</name>
</gene>
<proteinExistence type="predicted"/>
<evidence type="ECO:0000256" key="1">
    <source>
        <dbReference type="SAM" id="Phobius"/>
    </source>
</evidence>
<feature type="transmembrane region" description="Helical" evidence="1">
    <location>
        <begin position="6"/>
        <end position="24"/>
    </location>
</feature>
<feature type="transmembrane region" description="Helical" evidence="1">
    <location>
        <begin position="52"/>
        <end position="72"/>
    </location>
</feature>
<keyword evidence="1" id="KW-1133">Transmembrane helix</keyword>
<dbReference type="GeneID" id="65653559"/>
<dbReference type="RefSeq" id="WP_006886166.1">
    <property type="nucleotide sequence ID" value="NZ_CP030141.1"/>
</dbReference>
<evidence type="ECO:0000313" key="2">
    <source>
        <dbReference type="EMBL" id="MBW0602823.1"/>
    </source>
</evidence>
<dbReference type="OrthoDB" id="9933764at2"/>
<name>A0A9Q3L8J6_9BACT</name>
<comment type="caution">
    <text evidence="2">The sequence shown here is derived from an EMBL/GenBank/DDBJ whole genome shotgun (WGS) entry which is preliminary data.</text>
</comment>
<organism evidence="2 3">
    <name type="scientific">Mycoplasmopsis anatis</name>
    <dbReference type="NCBI Taxonomy" id="171279"/>
    <lineage>
        <taxon>Bacteria</taxon>
        <taxon>Bacillati</taxon>
        <taxon>Mycoplasmatota</taxon>
        <taxon>Mycoplasmoidales</taxon>
        <taxon>Metamycoplasmataceae</taxon>
        <taxon>Mycoplasmopsis</taxon>
    </lineage>
</organism>
<sequence>MNLIILFAVFATFFICIGIFLLLFRRKNKNKYNVDENAKYSEKIYQTFIKNIPAMFILAGIVLIAILIKAILN</sequence>
<protein>
    <submittedName>
        <fullName evidence="2">Uncharacterized protein</fullName>
    </submittedName>
</protein>
<accession>A0A9Q3L8J6</accession>
<evidence type="ECO:0000313" key="3">
    <source>
        <dbReference type="Proteomes" id="UP000746160"/>
    </source>
</evidence>
<keyword evidence="1" id="KW-0472">Membrane</keyword>
<dbReference type="KEGG" id="mani:DP067_00960"/>
<keyword evidence="1" id="KW-0812">Transmembrane</keyword>
<reference evidence="2" key="1">
    <citation type="journal article" date="2021" name="Genes Genomics">
        <title>Comparative genomic analysis of Mycoplasma anatis strains.</title>
        <authorList>
            <person name="Zhou Q."/>
            <person name="Mai K."/>
            <person name="Yang D."/>
            <person name="Liu J."/>
            <person name="Yan Z."/>
            <person name="Luo C."/>
            <person name="Tan Y."/>
            <person name="Cao S."/>
            <person name="Zhou Q."/>
            <person name="Chen L."/>
            <person name="Chen F."/>
        </authorList>
    </citation>
    <scope>NUCLEOTIDE SEQUENCE</scope>
    <source>
        <strain evidence="2">DP07</strain>
    </source>
</reference>
<dbReference type="EMBL" id="JABZFG010000008">
    <property type="protein sequence ID" value="MBW0602823.1"/>
    <property type="molecule type" value="Genomic_DNA"/>
</dbReference>